<proteinExistence type="predicted"/>
<keyword evidence="3" id="KW-1185">Reference proteome</keyword>
<protein>
    <submittedName>
        <fullName evidence="2">Uncharacterized protein</fullName>
    </submittedName>
</protein>
<feature type="region of interest" description="Disordered" evidence="1">
    <location>
        <begin position="1"/>
        <end position="84"/>
    </location>
</feature>
<gene>
    <name evidence="2" type="ORF">SAMN05443551_4249</name>
</gene>
<feature type="compositionally biased region" description="Polar residues" evidence="1">
    <location>
        <begin position="66"/>
        <end position="84"/>
    </location>
</feature>
<dbReference type="AlphaFoldDB" id="A0A1M5Y0C7"/>
<reference evidence="2 3" key="1">
    <citation type="submission" date="2016-11" db="EMBL/GenBank/DDBJ databases">
        <authorList>
            <person name="Jaros S."/>
            <person name="Januszkiewicz K."/>
            <person name="Wedrychowicz H."/>
        </authorList>
    </citation>
    <scope>NUCLEOTIDE SEQUENCE [LARGE SCALE GENOMIC DNA]</scope>
    <source>
        <strain evidence="2 3">DSM 29431</strain>
    </source>
</reference>
<evidence type="ECO:0000256" key="1">
    <source>
        <dbReference type="SAM" id="MobiDB-lite"/>
    </source>
</evidence>
<evidence type="ECO:0000313" key="3">
    <source>
        <dbReference type="Proteomes" id="UP000184221"/>
    </source>
</evidence>
<feature type="compositionally biased region" description="Basic and acidic residues" evidence="1">
    <location>
        <begin position="37"/>
        <end position="48"/>
    </location>
</feature>
<dbReference type="RefSeq" id="WP_143152760.1">
    <property type="nucleotide sequence ID" value="NZ_FQXC01000009.1"/>
</dbReference>
<dbReference type="Proteomes" id="UP000184221">
    <property type="component" value="Unassembled WGS sequence"/>
</dbReference>
<sequence>MPLIHPISSVSPLRPAQKTDMGSQQSALPHGATAAAKLDENETGKKAVEPAAPPSALQLQIKALISEQSQDQQHPNGQASEAPS</sequence>
<accession>A0A1M5Y0C7</accession>
<dbReference type="EMBL" id="FQXC01000009">
    <property type="protein sequence ID" value="SHI05284.1"/>
    <property type="molecule type" value="Genomic_DNA"/>
</dbReference>
<evidence type="ECO:0000313" key="2">
    <source>
        <dbReference type="EMBL" id="SHI05284.1"/>
    </source>
</evidence>
<name>A0A1M5Y0C7_9RHOB</name>
<organism evidence="2 3">
    <name type="scientific">Marivita hallyeonensis</name>
    <dbReference type="NCBI Taxonomy" id="996342"/>
    <lineage>
        <taxon>Bacteria</taxon>
        <taxon>Pseudomonadati</taxon>
        <taxon>Pseudomonadota</taxon>
        <taxon>Alphaproteobacteria</taxon>
        <taxon>Rhodobacterales</taxon>
        <taxon>Roseobacteraceae</taxon>
        <taxon>Marivita</taxon>
    </lineage>
</organism>